<organism evidence="1 2">
    <name type="scientific">Nostocoides jenkinsii Ben 74</name>
    <dbReference type="NCBI Taxonomy" id="1193518"/>
    <lineage>
        <taxon>Bacteria</taxon>
        <taxon>Bacillati</taxon>
        <taxon>Actinomycetota</taxon>
        <taxon>Actinomycetes</taxon>
        <taxon>Micrococcales</taxon>
        <taxon>Intrasporangiaceae</taxon>
        <taxon>Nostocoides</taxon>
    </lineage>
</organism>
<dbReference type="EMBL" id="CAJC01000017">
    <property type="protein sequence ID" value="CCI51664.1"/>
    <property type="molecule type" value="Genomic_DNA"/>
</dbReference>
<evidence type="ECO:0000313" key="2">
    <source>
        <dbReference type="Proteomes" id="UP000035720"/>
    </source>
</evidence>
<dbReference type="AlphaFoldDB" id="A0A077M512"/>
<comment type="caution">
    <text evidence="1">The sequence shown here is derived from an EMBL/GenBank/DDBJ whole genome shotgun (WGS) entry which is preliminary data.</text>
</comment>
<proteinExistence type="predicted"/>
<gene>
    <name evidence="1" type="ORF">BN13_1130007</name>
</gene>
<evidence type="ECO:0000313" key="1">
    <source>
        <dbReference type="EMBL" id="CCI51664.1"/>
    </source>
</evidence>
<sequence>MDKRTHGPSSVPIAVADVTVLLTVLGRYEAKLRGGSLDPTAVTSLWGRLVAVGLADEDTPVSAAVVAAGLDALGQRLRYALGEYPVDPISGPR</sequence>
<name>A0A077M512_9MICO</name>
<reference evidence="1 2" key="1">
    <citation type="journal article" date="2013" name="ISME J.">
        <title>A metabolic model for members of the genus Tetrasphaera involved in enhanced biological phosphorus removal.</title>
        <authorList>
            <person name="Kristiansen R."/>
            <person name="Nguyen H.T.T."/>
            <person name="Saunders A.M."/>
            <person name="Nielsen J.L."/>
            <person name="Wimmer R."/>
            <person name="Le V.Q."/>
            <person name="McIlroy S.J."/>
            <person name="Petrovski S."/>
            <person name="Seviour R.J."/>
            <person name="Calteau A."/>
            <person name="Nielsen K.L."/>
            <person name="Nielsen P.H."/>
        </authorList>
    </citation>
    <scope>NUCLEOTIDE SEQUENCE [LARGE SCALE GENOMIC DNA]</scope>
    <source>
        <strain evidence="1 2">Ben 74</strain>
    </source>
</reference>
<keyword evidence="2" id="KW-1185">Reference proteome</keyword>
<accession>A0A077M512</accession>
<protein>
    <submittedName>
        <fullName evidence="1">Uncharacterized protein</fullName>
    </submittedName>
</protein>
<dbReference type="Proteomes" id="UP000035720">
    <property type="component" value="Unassembled WGS sequence"/>
</dbReference>